<name>A0AAV1ZM57_9ARAC</name>
<dbReference type="Proteomes" id="UP001497382">
    <property type="component" value="Unassembled WGS sequence"/>
</dbReference>
<dbReference type="FunFam" id="3.30.710.10:FF:000159">
    <property type="entry name" value="Speckle-type POZ protein B"/>
    <property type="match status" value="1"/>
</dbReference>
<sequence length="484" mass="55639">MLSKFSSEKGVCTIIWKIENFSFGLERTSKDICAVRFSSEMIDHTNWFLCLHKRSEESENVSCVLKRKSGGPESVTIAFKVVVLSPDGNDSLLTEVPTHTFEKEGYYTSDDLQETSGSLANFLWKGTLILQCYLKKVVSEERISKTCFLRSRIEAEKKDYLWSLEKHYSLLNVSNISIPLFHAAMHGINALKVELIQKYDSLRIRIFTENHLSKSAYVRCKISLLDSQGNTIASAEDGYIFERNLRSDIWQFPDFIKSQSSADFVFNFSFNFTVTSKRDEKISEQNFYEFPLYQELGSVASKDPLNSDLLRLYNEQKFCDVALKSGDKEFGAHKNILSIRSPVFDSMFQNDMLEKSTGVVNITDVDAEILNMMLEYIYSDKLEDLQMENAMKLYQAADKYQILSLKNKCSSLLKSTLTTRNVFRVLAFADDHHDDKLQTAVKDFICIFGYELLDSDMWRNFMAERTSLAAEIMHQVTINCLKIL</sequence>
<evidence type="ECO:0000313" key="3">
    <source>
        <dbReference type="Proteomes" id="UP001497382"/>
    </source>
</evidence>
<comment type="caution">
    <text evidence="2">The sequence shown here is derived from an EMBL/GenBank/DDBJ whole genome shotgun (WGS) entry which is preliminary data.</text>
</comment>
<keyword evidence="3" id="KW-1185">Reference proteome</keyword>
<dbReference type="PROSITE" id="PS50097">
    <property type="entry name" value="BTB"/>
    <property type="match status" value="1"/>
</dbReference>
<dbReference type="InterPro" id="IPR011333">
    <property type="entry name" value="SKP1/BTB/POZ_sf"/>
</dbReference>
<dbReference type="SMART" id="SM00225">
    <property type="entry name" value="BTB"/>
    <property type="match status" value="1"/>
</dbReference>
<dbReference type="Gene3D" id="2.60.210.10">
    <property type="entry name" value="Apoptosis, Tumor Necrosis Factor Receptor Associated Protein 2, Chain A"/>
    <property type="match status" value="1"/>
</dbReference>
<dbReference type="Gene3D" id="3.30.710.10">
    <property type="entry name" value="Potassium Channel Kv1.1, Chain A"/>
    <property type="match status" value="1"/>
</dbReference>
<dbReference type="InterPro" id="IPR000210">
    <property type="entry name" value="BTB/POZ_dom"/>
</dbReference>
<accession>A0AAV1ZM57</accession>
<gene>
    <name evidence="2" type="ORF">LARSCL_LOCUS6499</name>
</gene>
<dbReference type="CDD" id="cd18186">
    <property type="entry name" value="BTB_POZ_ZBTB_KLHL-like"/>
    <property type="match status" value="1"/>
</dbReference>
<proteinExistence type="predicted"/>
<organism evidence="2 3">
    <name type="scientific">Larinioides sclopetarius</name>
    <dbReference type="NCBI Taxonomy" id="280406"/>
    <lineage>
        <taxon>Eukaryota</taxon>
        <taxon>Metazoa</taxon>
        <taxon>Ecdysozoa</taxon>
        <taxon>Arthropoda</taxon>
        <taxon>Chelicerata</taxon>
        <taxon>Arachnida</taxon>
        <taxon>Araneae</taxon>
        <taxon>Araneomorphae</taxon>
        <taxon>Entelegynae</taxon>
        <taxon>Araneoidea</taxon>
        <taxon>Araneidae</taxon>
        <taxon>Larinioides</taxon>
    </lineage>
</organism>
<dbReference type="InterPro" id="IPR008974">
    <property type="entry name" value="TRAF-like"/>
</dbReference>
<dbReference type="Gene3D" id="1.25.40.420">
    <property type="match status" value="1"/>
</dbReference>
<reference evidence="2 3" key="1">
    <citation type="submission" date="2024-04" db="EMBL/GenBank/DDBJ databases">
        <authorList>
            <person name="Rising A."/>
            <person name="Reimegard J."/>
            <person name="Sonavane S."/>
            <person name="Akerstrom W."/>
            <person name="Nylinder S."/>
            <person name="Hedman E."/>
            <person name="Kallberg Y."/>
        </authorList>
    </citation>
    <scope>NUCLEOTIDE SEQUENCE [LARGE SCALE GENOMIC DNA]</scope>
</reference>
<protein>
    <recommendedName>
        <fullName evidence="1">BTB domain-containing protein</fullName>
    </recommendedName>
</protein>
<dbReference type="EMBL" id="CAXIEN010000062">
    <property type="protein sequence ID" value="CAL1272629.1"/>
    <property type="molecule type" value="Genomic_DNA"/>
</dbReference>
<dbReference type="PANTHER" id="PTHR24413">
    <property type="entry name" value="SPECKLE-TYPE POZ PROTEIN"/>
    <property type="match status" value="1"/>
</dbReference>
<dbReference type="AlphaFoldDB" id="A0AAV1ZM57"/>
<evidence type="ECO:0000259" key="1">
    <source>
        <dbReference type="PROSITE" id="PS50097"/>
    </source>
</evidence>
<dbReference type="Pfam" id="PF00651">
    <property type="entry name" value="BTB"/>
    <property type="match status" value="1"/>
</dbReference>
<feature type="domain" description="BTB" evidence="1">
    <location>
        <begin position="319"/>
        <end position="386"/>
    </location>
</feature>
<dbReference type="SUPFAM" id="SSF49599">
    <property type="entry name" value="TRAF domain-like"/>
    <property type="match status" value="1"/>
</dbReference>
<dbReference type="SUPFAM" id="SSF54695">
    <property type="entry name" value="POZ domain"/>
    <property type="match status" value="1"/>
</dbReference>
<evidence type="ECO:0000313" key="2">
    <source>
        <dbReference type="EMBL" id="CAL1272629.1"/>
    </source>
</evidence>